<dbReference type="Pfam" id="PF07883">
    <property type="entry name" value="Cupin_2"/>
    <property type="match status" value="1"/>
</dbReference>
<comment type="caution">
    <text evidence="2">The sequence shown here is derived from an EMBL/GenBank/DDBJ whole genome shotgun (WGS) entry which is preliminary data.</text>
</comment>
<dbReference type="InterPro" id="IPR052538">
    <property type="entry name" value="Flavonoid_dioxygenase-like"/>
</dbReference>
<evidence type="ECO:0000313" key="2">
    <source>
        <dbReference type="EMBL" id="OHB18032.1"/>
    </source>
</evidence>
<organism evidence="2 3">
    <name type="scientific">Candidatus Zambryskibacteria bacterium RIFOXYD2_FULL_43_10</name>
    <dbReference type="NCBI Taxonomy" id="1802782"/>
    <lineage>
        <taxon>Bacteria</taxon>
        <taxon>Candidatus Zambryskiibacteriota</taxon>
    </lineage>
</organism>
<reference evidence="2 3" key="1">
    <citation type="journal article" date="2016" name="Nat. Commun.">
        <title>Thousands of microbial genomes shed light on interconnected biogeochemical processes in an aquifer system.</title>
        <authorList>
            <person name="Anantharaman K."/>
            <person name="Brown C.T."/>
            <person name="Hug L.A."/>
            <person name="Sharon I."/>
            <person name="Castelle C.J."/>
            <person name="Probst A.J."/>
            <person name="Thomas B.C."/>
            <person name="Singh A."/>
            <person name="Wilkins M.J."/>
            <person name="Karaoz U."/>
            <person name="Brodie E.L."/>
            <person name="Williams K.H."/>
            <person name="Hubbard S.S."/>
            <person name="Banfield J.F."/>
        </authorList>
    </citation>
    <scope>NUCLEOTIDE SEQUENCE [LARGE SCALE GENOMIC DNA]</scope>
</reference>
<dbReference type="InterPro" id="IPR013096">
    <property type="entry name" value="Cupin_2"/>
</dbReference>
<accession>A0A1G2V8R6</accession>
<dbReference type="CDD" id="cd02223">
    <property type="entry name" value="cupin_Bh2720-like"/>
    <property type="match status" value="1"/>
</dbReference>
<dbReference type="InterPro" id="IPR011051">
    <property type="entry name" value="RmlC_Cupin_sf"/>
</dbReference>
<dbReference type="EMBL" id="MHWZ01000008">
    <property type="protein sequence ID" value="OHB18032.1"/>
    <property type="molecule type" value="Genomic_DNA"/>
</dbReference>
<dbReference type="PANTHER" id="PTHR43346">
    <property type="entry name" value="LIGAND BINDING DOMAIN PROTEIN, PUTATIVE (AFU_ORTHOLOGUE AFUA_6G14370)-RELATED"/>
    <property type="match status" value="1"/>
</dbReference>
<sequence length="134" mass="15078">MKGYVTNIEKLSLENENFRKVLYTDKNSQLVLMSLLVREEIGEEVHDVDQFLRVEKGSGTAILNDIPHNITDGSVIIVPAGTKHNIVNSDSGSMKLYTLYMPPHHRDGVIHKTKVEAETDTEHFDGQTTESKNN</sequence>
<dbReference type="Proteomes" id="UP000176868">
    <property type="component" value="Unassembled WGS sequence"/>
</dbReference>
<feature type="domain" description="Cupin type-2" evidence="1">
    <location>
        <begin position="32"/>
        <end position="99"/>
    </location>
</feature>
<protein>
    <submittedName>
        <fullName evidence="2">Cupin</fullName>
    </submittedName>
</protein>
<name>A0A1G2V8R6_9BACT</name>
<dbReference type="AlphaFoldDB" id="A0A1G2V8R6"/>
<dbReference type="PANTHER" id="PTHR43346:SF1">
    <property type="entry name" value="QUERCETIN 2,3-DIOXYGENASE-RELATED"/>
    <property type="match status" value="1"/>
</dbReference>
<evidence type="ECO:0000313" key="3">
    <source>
        <dbReference type="Proteomes" id="UP000176868"/>
    </source>
</evidence>
<dbReference type="STRING" id="1802782.A2544_02735"/>
<dbReference type="Gene3D" id="2.60.120.10">
    <property type="entry name" value="Jelly Rolls"/>
    <property type="match status" value="1"/>
</dbReference>
<proteinExistence type="predicted"/>
<dbReference type="InterPro" id="IPR014710">
    <property type="entry name" value="RmlC-like_jellyroll"/>
</dbReference>
<dbReference type="SUPFAM" id="SSF51182">
    <property type="entry name" value="RmlC-like cupins"/>
    <property type="match status" value="1"/>
</dbReference>
<evidence type="ECO:0000259" key="1">
    <source>
        <dbReference type="Pfam" id="PF07883"/>
    </source>
</evidence>
<gene>
    <name evidence="2" type="ORF">A2544_02735</name>
</gene>